<protein>
    <submittedName>
        <fullName evidence="2">Uncharacterized protein</fullName>
    </submittedName>
</protein>
<feature type="compositionally biased region" description="Basic and acidic residues" evidence="1">
    <location>
        <begin position="506"/>
        <end position="536"/>
    </location>
</feature>
<evidence type="ECO:0000313" key="2">
    <source>
        <dbReference type="EMBL" id="RKP11427.1"/>
    </source>
</evidence>
<feature type="compositionally biased region" description="Basic and acidic residues" evidence="1">
    <location>
        <begin position="76"/>
        <end position="87"/>
    </location>
</feature>
<dbReference type="EMBL" id="KZ988918">
    <property type="protein sequence ID" value="RKP11427.1"/>
    <property type="molecule type" value="Genomic_DNA"/>
</dbReference>
<reference evidence="3" key="1">
    <citation type="journal article" date="2018" name="Nat. Microbiol.">
        <title>Leveraging single-cell genomics to expand the fungal tree of life.</title>
        <authorList>
            <person name="Ahrendt S.R."/>
            <person name="Quandt C.A."/>
            <person name="Ciobanu D."/>
            <person name="Clum A."/>
            <person name="Salamov A."/>
            <person name="Andreopoulos B."/>
            <person name="Cheng J.F."/>
            <person name="Woyke T."/>
            <person name="Pelin A."/>
            <person name="Henrissat B."/>
            <person name="Reynolds N.K."/>
            <person name="Benny G.L."/>
            <person name="Smith M.E."/>
            <person name="James T.Y."/>
            <person name="Grigoriev I.V."/>
        </authorList>
    </citation>
    <scope>NUCLEOTIDE SEQUENCE [LARGE SCALE GENOMIC DNA]</scope>
</reference>
<organism evidence="2 3">
    <name type="scientific">Piptocephalis cylindrospora</name>
    <dbReference type="NCBI Taxonomy" id="1907219"/>
    <lineage>
        <taxon>Eukaryota</taxon>
        <taxon>Fungi</taxon>
        <taxon>Fungi incertae sedis</taxon>
        <taxon>Zoopagomycota</taxon>
        <taxon>Zoopagomycotina</taxon>
        <taxon>Zoopagomycetes</taxon>
        <taxon>Zoopagales</taxon>
        <taxon>Piptocephalidaceae</taxon>
        <taxon>Piptocephalis</taxon>
    </lineage>
</organism>
<gene>
    <name evidence="2" type="ORF">BJ684DRAFT_22005</name>
</gene>
<dbReference type="InterPro" id="IPR045142">
    <property type="entry name" value="BCAS3-like"/>
</dbReference>
<name>A0A4P9XYG4_9FUNG</name>
<feature type="region of interest" description="Disordered" evidence="1">
    <location>
        <begin position="298"/>
        <end position="342"/>
    </location>
</feature>
<accession>A0A4P9XYG4</accession>
<feature type="compositionally biased region" description="Low complexity" evidence="1">
    <location>
        <begin position="417"/>
        <end position="445"/>
    </location>
</feature>
<feature type="region of interest" description="Disordered" evidence="1">
    <location>
        <begin position="411"/>
        <end position="473"/>
    </location>
</feature>
<feature type="region of interest" description="Disordered" evidence="1">
    <location>
        <begin position="502"/>
        <end position="538"/>
    </location>
</feature>
<sequence length="565" mass="61920">MGNKGEGEVMEEGDDEETVEEEGTGKRRSGRAVEARRRKALPTSPYSPSYYGHDPYYDEEAYQQEEEEEEEEEEEGDRRRRRDEGAKSRFQRSHSLSDTIDFPPHPSPSMPQGHFQSSFARSHTSVDPYAFEGRDEEAYGRRTAHHPSSSSSPRSPPSLSPTPLYSHISLLPWGRDEGYKGVTGQRPHLFLGYSDGLQVWRLPPTHGSSPSTVSSAGIGEVEEMVSLREGSGLFHVTSILPLSSPTLPKKGDEEEEALDHGPLVLLLAQKTKGPGATQEAMVYSLQYQRILRTLTLQGSMKGRDKRHMDEENQGEKESDIDQDEDEENDEEERDWSMSSPSATHISLTRHTIAVGYQGGGIALFSTNHSDYPQYGVIRDAAIMERDGDGGPIFGLGHRLLAYLSTHPSPILPTTKVPSGPVLPSGASSSPSSSSPSSSSHGQSQANGGGESKERSLAGGMGTLLPDHLRPPSSMKEVVSGVKVLGSMGYQTLSKWYKQGDLLGGSGREEEGSDHRHYSRSRREEREPRPTLEDEKGGGILGTVSIVDLWGGPPYQNFKVAKLGHI</sequence>
<dbReference type="GO" id="GO:0042594">
    <property type="term" value="P:response to starvation"/>
    <property type="evidence" value="ECO:0007669"/>
    <property type="project" value="TreeGrafter"/>
</dbReference>
<feature type="region of interest" description="Disordered" evidence="1">
    <location>
        <begin position="1"/>
        <end position="121"/>
    </location>
</feature>
<dbReference type="PANTHER" id="PTHR13268:SF0">
    <property type="entry name" value="BCAS3 MICROTUBULE ASSOCIATED CELL MIGRATION FACTOR"/>
    <property type="match status" value="1"/>
</dbReference>
<feature type="compositionally biased region" description="Acidic residues" evidence="1">
    <location>
        <begin position="320"/>
        <end position="333"/>
    </location>
</feature>
<feature type="compositionally biased region" description="Acidic residues" evidence="1">
    <location>
        <begin position="8"/>
        <end position="22"/>
    </location>
</feature>
<evidence type="ECO:0000256" key="1">
    <source>
        <dbReference type="SAM" id="MobiDB-lite"/>
    </source>
</evidence>
<keyword evidence="3" id="KW-1185">Reference proteome</keyword>
<evidence type="ECO:0000313" key="3">
    <source>
        <dbReference type="Proteomes" id="UP000267251"/>
    </source>
</evidence>
<feature type="compositionally biased region" description="Acidic residues" evidence="1">
    <location>
        <begin position="57"/>
        <end position="75"/>
    </location>
</feature>
<feature type="compositionally biased region" description="Basic and acidic residues" evidence="1">
    <location>
        <begin position="306"/>
        <end position="319"/>
    </location>
</feature>
<dbReference type="GO" id="GO:0005737">
    <property type="term" value="C:cytoplasm"/>
    <property type="evidence" value="ECO:0007669"/>
    <property type="project" value="TreeGrafter"/>
</dbReference>
<dbReference type="GO" id="GO:0006914">
    <property type="term" value="P:autophagy"/>
    <property type="evidence" value="ECO:0007669"/>
    <property type="project" value="InterPro"/>
</dbReference>
<feature type="region of interest" description="Disordered" evidence="1">
    <location>
        <begin position="137"/>
        <end position="163"/>
    </location>
</feature>
<dbReference type="AlphaFoldDB" id="A0A4P9XYG4"/>
<proteinExistence type="predicted"/>
<feature type="compositionally biased region" description="Basic residues" evidence="1">
    <location>
        <begin position="26"/>
        <end position="40"/>
    </location>
</feature>
<dbReference type="Proteomes" id="UP000267251">
    <property type="component" value="Unassembled WGS sequence"/>
</dbReference>
<dbReference type="PANTHER" id="PTHR13268">
    <property type="entry name" value="BREAST CARCINOMA AMPLIFIED SEQUENCE 3"/>
    <property type="match status" value="1"/>
</dbReference>